<feature type="repeat" description="TPR" evidence="1">
    <location>
        <begin position="37"/>
        <end position="70"/>
    </location>
</feature>
<evidence type="ECO:0000313" key="2">
    <source>
        <dbReference type="EMBL" id="KAL0479799.1"/>
    </source>
</evidence>
<dbReference type="EMBL" id="JAOPGA020000603">
    <property type="protein sequence ID" value="KAL0479799.1"/>
    <property type="molecule type" value="Genomic_DNA"/>
</dbReference>
<keyword evidence="1" id="KW-0802">TPR repeat</keyword>
<dbReference type="AlphaFoldDB" id="A0AAW2YRV6"/>
<dbReference type="Proteomes" id="UP001431209">
    <property type="component" value="Unassembled WGS sequence"/>
</dbReference>
<dbReference type="PANTHER" id="PTHR46014">
    <property type="entry name" value="TETRATRICOPEPTIDE REPEAT PROTEIN 1"/>
    <property type="match status" value="1"/>
</dbReference>
<dbReference type="InterPro" id="IPR019734">
    <property type="entry name" value="TPR_rpt"/>
</dbReference>
<proteinExistence type="predicted"/>
<evidence type="ECO:0000256" key="1">
    <source>
        <dbReference type="PROSITE-ProRule" id="PRU00339"/>
    </source>
</evidence>
<sequence>MEEKDRANQLYKQKQYSEAIVEYNKAISKGLPADELIKTYNNISLCHQIQNNHPEAIESSTQAISLNPNLGRSYERRAKAFQQSGKLDDAFLDIIQGEVRDPNHKALSAMKEEFYKKYNYLDLNDLIKMYSSITSAYIVSTRVIKRIEQKKHHDVWEMEDYFDAANEDRKFDVPCPPPSFLTNEQLISQARDSRLNLKSKHANNPTHTFQTVIDEEQIVFNLYNKYAQGSIRPQGLSNVSFSNAVHALLKKNKNVQIKFLCEKDFKLKTIKDCGIKFGAVRCKSITWHGIAFGNVVVRDYDPHVWCLFKSNEDDYELNVDLMCAQFDHYSYLRNTHFQVRLFDSETLSQERSLNIEYSDYQGLYKESSRREPLWGVQLKEFASDKYERELDNQVARVIYNRISQKFMKHLQDVGFVPRPKMF</sequence>
<keyword evidence="3" id="KW-1185">Reference proteome</keyword>
<gene>
    <name evidence="2" type="ORF">AKO1_007405</name>
</gene>
<dbReference type="InterPro" id="IPR052769">
    <property type="entry name" value="TPR_domain_protein"/>
</dbReference>
<dbReference type="SUPFAM" id="SSF48452">
    <property type="entry name" value="TPR-like"/>
    <property type="match status" value="1"/>
</dbReference>
<protein>
    <submittedName>
        <fullName evidence="2">TOM70</fullName>
    </submittedName>
</protein>
<organism evidence="2 3">
    <name type="scientific">Acrasis kona</name>
    <dbReference type="NCBI Taxonomy" id="1008807"/>
    <lineage>
        <taxon>Eukaryota</taxon>
        <taxon>Discoba</taxon>
        <taxon>Heterolobosea</taxon>
        <taxon>Tetramitia</taxon>
        <taxon>Eutetramitia</taxon>
        <taxon>Acrasidae</taxon>
        <taxon>Acrasis</taxon>
    </lineage>
</organism>
<dbReference type="InterPro" id="IPR011990">
    <property type="entry name" value="TPR-like_helical_dom_sf"/>
</dbReference>
<dbReference type="PANTHER" id="PTHR46014:SF1">
    <property type="entry name" value="TETRATRICOPEPTIDE REPEAT PROTEIN 1"/>
    <property type="match status" value="1"/>
</dbReference>
<reference evidence="2 3" key="1">
    <citation type="submission" date="2024-03" db="EMBL/GenBank/DDBJ databases">
        <title>The Acrasis kona genome and developmental transcriptomes reveal deep origins of eukaryotic multicellular pathways.</title>
        <authorList>
            <person name="Sheikh S."/>
            <person name="Fu C.-J."/>
            <person name="Brown M.W."/>
            <person name="Baldauf S.L."/>
        </authorList>
    </citation>
    <scope>NUCLEOTIDE SEQUENCE [LARGE SCALE GENOMIC DNA]</scope>
    <source>
        <strain evidence="2 3">ATCC MYA-3509</strain>
    </source>
</reference>
<dbReference type="Pfam" id="PF13181">
    <property type="entry name" value="TPR_8"/>
    <property type="match status" value="1"/>
</dbReference>
<dbReference type="SMART" id="SM00028">
    <property type="entry name" value="TPR"/>
    <property type="match status" value="2"/>
</dbReference>
<comment type="caution">
    <text evidence="2">The sequence shown here is derived from an EMBL/GenBank/DDBJ whole genome shotgun (WGS) entry which is preliminary data.</text>
</comment>
<name>A0AAW2YRV6_9EUKA</name>
<evidence type="ECO:0000313" key="3">
    <source>
        <dbReference type="Proteomes" id="UP001431209"/>
    </source>
</evidence>
<dbReference type="Gene3D" id="1.25.40.10">
    <property type="entry name" value="Tetratricopeptide repeat domain"/>
    <property type="match status" value="1"/>
</dbReference>
<accession>A0AAW2YRV6</accession>
<dbReference type="PROSITE" id="PS50005">
    <property type="entry name" value="TPR"/>
    <property type="match status" value="1"/>
</dbReference>